<feature type="chain" id="PRO_5017441367" evidence="1">
    <location>
        <begin position="27"/>
        <end position="136"/>
    </location>
</feature>
<evidence type="ECO:0000313" key="2">
    <source>
        <dbReference type="EMBL" id="RID99136.1"/>
    </source>
</evidence>
<keyword evidence="1" id="KW-0732">Signal</keyword>
<dbReference type="AlphaFoldDB" id="A0A398CHC4"/>
<evidence type="ECO:0000256" key="1">
    <source>
        <dbReference type="SAM" id="SignalP"/>
    </source>
</evidence>
<keyword evidence="3" id="KW-1185">Reference proteome</keyword>
<accession>A0A398CHC4</accession>
<dbReference type="RefSeq" id="WP_119107587.1">
    <property type="nucleotide sequence ID" value="NZ_QXJC01000001.1"/>
</dbReference>
<protein>
    <submittedName>
        <fullName evidence="2">Uncharacterized protein</fullName>
    </submittedName>
</protein>
<comment type="caution">
    <text evidence="2">The sequence shown here is derived from an EMBL/GenBank/DDBJ whole genome shotgun (WGS) entry which is preliminary data.</text>
</comment>
<name>A0A398CHC4_9BURK</name>
<reference evidence="2 3" key="1">
    <citation type="submission" date="2018-09" db="EMBL/GenBank/DDBJ databases">
        <title>Draft genome of Simplicispira sp. NY-02.</title>
        <authorList>
            <person name="Im W.T."/>
        </authorList>
    </citation>
    <scope>NUCLEOTIDE SEQUENCE [LARGE SCALE GENOMIC DNA]</scope>
    <source>
        <strain evidence="2 3">NY-02</strain>
    </source>
</reference>
<dbReference type="EMBL" id="QXJC01000001">
    <property type="protein sequence ID" value="RID99136.1"/>
    <property type="molecule type" value="Genomic_DNA"/>
</dbReference>
<sequence>MKRNSTSAMGKLIVAMLAGAATCALAAPGEDPVHITGKVSYLQMPTAPRSISSGIVYKTGMPDDAKAKIAHYVAKSFSANTEGIQTEKDVVSSVQTNSMGGVTCVQTLQPSAPGAGGTMGEDQVVVVRGDLVNICR</sequence>
<feature type="signal peptide" evidence="1">
    <location>
        <begin position="1"/>
        <end position="26"/>
    </location>
</feature>
<dbReference type="OrthoDB" id="8909104at2"/>
<proteinExistence type="predicted"/>
<organism evidence="2 3">
    <name type="scientific">Simplicispira hankyongi</name>
    <dbReference type="NCBI Taxonomy" id="2315688"/>
    <lineage>
        <taxon>Bacteria</taxon>
        <taxon>Pseudomonadati</taxon>
        <taxon>Pseudomonadota</taxon>
        <taxon>Betaproteobacteria</taxon>
        <taxon>Burkholderiales</taxon>
        <taxon>Comamonadaceae</taxon>
        <taxon>Simplicispira</taxon>
    </lineage>
</organism>
<gene>
    <name evidence="2" type="ORF">D3F03_01415</name>
</gene>
<dbReference type="Proteomes" id="UP000266302">
    <property type="component" value="Unassembled WGS sequence"/>
</dbReference>
<evidence type="ECO:0000313" key="3">
    <source>
        <dbReference type="Proteomes" id="UP000266302"/>
    </source>
</evidence>